<keyword evidence="2" id="KW-1185">Reference proteome</keyword>
<comment type="caution">
    <text evidence="1">The sequence shown here is derived from an EMBL/GenBank/DDBJ whole genome shotgun (WGS) entry which is preliminary data.</text>
</comment>
<name>A0ABQ8S129_PERAM</name>
<dbReference type="PANTHER" id="PTHR46060:SF1">
    <property type="entry name" value="MARINER MOS1 TRANSPOSASE-LIKE PROTEIN"/>
    <property type="match status" value="1"/>
</dbReference>
<organism evidence="1 2">
    <name type="scientific">Periplaneta americana</name>
    <name type="common">American cockroach</name>
    <name type="synonym">Blatta americana</name>
    <dbReference type="NCBI Taxonomy" id="6978"/>
    <lineage>
        <taxon>Eukaryota</taxon>
        <taxon>Metazoa</taxon>
        <taxon>Ecdysozoa</taxon>
        <taxon>Arthropoda</taxon>
        <taxon>Hexapoda</taxon>
        <taxon>Insecta</taxon>
        <taxon>Pterygota</taxon>
        <taxon>Neoptera</taxon>
        <taxon>Polyneoptera</taxon>
        <taxon>Dictyoptera</taxon>
        <taxon>Blattodea</taxon>
        <taxon>Blattoidea</taxon>
        <taxon>Blattidae</taxon>
        <taxon>Blattinae</taxon>
        <taxon>Periplaneta</taxon>
    </lineage>
</organism>
<gene>
    <name evidence="1" type="ORF">ANN_25257</name>
</gene>
<protein>
    <recommendedName>
        <fullName evidence="3">Mos1 transposase HTH domain-containing protein</fullName>
    </recommendedName>
</protein>
<accession>A0ABQ8S129</accession>
<sequence>MPRATFRKILRKRLHLCAYKLQILQAIKPEDKKTVYGDDAISDGMVRRWVRKFNEGRISVHDEQHTGRPSLINDDLVRAVDEKIHENRRFTISSLSLNFPQMLRSGSQAGEFYNEGIERLVPRLDKCLNNGGDYGEK</sequence>
<reference evidence="1 2" key="1">
    <citation type="journal article" date="2022" name="Allergy">
        <title>Genome assembly and annotation of Periplaneta americana reveal a comprehensive cockroach allergen profile.</title>
        <authorList>
            <person name="Wang L."/>
            <person name="Xiong Q."/>
            <person name="Saelim N."/>
            <person name="Wang L."/>
            <person name="Nong W."/>
            <person name="Wan A.T."/>
            <person name="Shi M."/>
            <person name="Liu X."/>
            <person name="Cao Q."/>
            <person name="Hui J.H.L."/>
            <person name="Sookrung N."/>
            <person name="Leung T.F."/>
            <person name="Tungtrongchitr A."/>
            <person name="Tsui S.K.W."/>
        </authorList>
    </citation>
    <scope>NUCLEOTIDE SEQUENCE [LARGE SCALE GENOMIC DNA]</scope>
    <source>
        <strain evidence="1">PWHHKU_190912</strain>
    </source>
</reference>
<proteinExistence type="predicted"/>
<evidence type="ECO:0000313" key="1">
    <source>
        <dbReference type="EMBL" id="KAJ4427609.1"/>
    </source>
</evidence>
<evidence type="ECO:0000313" key="2">
    <source>
        <dbReference type="Proteomes" id="UP001148838"/>
    </source>
</evidence>
<dbReference type="PANTHER" id="PTHR46060">
    <property type="entry name" value="MARINER MOS1 TRANSPOSASE-LIKE PROTEIN"/>
    <property type="match status" value="1"/>
</dbReference>
<dbReference type="InterPro" id="IPR052709">
    <property type="entry name" value="Transposase-MT_Hybrid"/>
</dbReference>
<evidence type="ECO:0008006" key="3">
    <source>
        <dbReference type="Google" id="ProtNLM"/>
    </source>
</evidence>
<dbReference type="EMBL" id="JAJSOF020000038">
    <property type="protein sequence ID" value="KAJ4427609.1"/>
    <property type="molecule type" value="Genomic_DNA"/>
</dbReference>
<dbReference type="Proteomes" id="UP001148838">
    <property type="component" value="Unassembled WGS sequence"/>
</dbReference>